<dbReference type="PANTHER" id="PTHR43133:SF8">
    <property type="entry name" value="RNA POLYMERASE SIGMA FACTOR HI_1459-RELATED"/>
    <property type="match status" value="1"/>
</dbReference>
<evidence type="ECO:0000256" key="2">
    <source>
        <dbReference type="ARBA" id="ARBA00023015"/>
    </source>
</evidence>
<dbReference type="InterPro" id="IPR013325">
    <property type="entry name" value="RNA_pol_sigma_r2"/>
</dbReference>
<keyword evidence="2" id="KW-0805">Transcription regulation</keyword>
<dbReference type="SUPFAM" id="SSF88659">
    <property type="entry name" value="Sigma3 and sigma4 domains of RNA polymerase sigma factors"/>
    <property type="match status" value="1"/>
</dbReference>
<name>A0A7M1RRQ0_9CAUD</name>
<feature type="domain" description="RNA polymerase sigma-70 region 2" evidence="6">
    <location>
        <begin position="27"/>
        <end position="94"/>
    </location>
</feature>
<reference evidence="8 9" key="1">
    <citation type="submission" date="2020-07" db="EMBL/GenBank/DDBJ databases">
        <title>Taxonomic proposal: Crassvirales, a new order of highly abundant and diverse bacterial viruses.</title>
        <authorList>
            <person name="Shkoporov A.N."/>
            <person name="Stockdale S.R."/>
            <person name="Guerin E."/>
            <person name="Ross R.P."/>
            <person name="Hill C."/>
        </authorList>
    </citation>
    <scope>NUCLEOTIDE SEQUENCE [LARGE SCALE GENOMIC DNA]</scope>
</reference>
<keyword evidence="5" id="KW-0804">Transcription</keyword>
<feature type="domain" description="RNA polymerase sigma factor 70 region 4 type 2" evidence="7">
    <location>
        <begin position="129"/>
        <end position="181"/>
    </location>
</feature>
<keyword evidence="3" id="KW-0731">Sigma factor</keyword>
<dbReference type="InterPro" id="IPR007627">
    <property type="entry name" value="RNA_pol_sigma70_r2"/>
</dbReference>
<dbReference type="KEGG" id="vg:65131057"/>
<dbReference type="GO" id="GO:0006352">
    <property type="term" value="P:DNA-templated transcription initiation"/>
    <property type="evidence" value="ECO:0007669"/>
    <property type="project" value="InterPro"/>
</dbReference>
<evidence type="ECO:0000256" key="3">
    <source>
        <dbReference type="ARBA" id="ARBA00023082"/>
    </source>
</evidence>
<evidence type="ECO:0000256" key="1">
    <source>
        <dbReference type="ARBA" id="ARBA00010641"/>
    </source>
</evidence>
<dbReference type="RefSeq" id="YP_010112579.1">
    <property type="nucleotide sequence ID" value="NC_055893.1"/>
</dbReference>
<keyword evidence="4" id="KW-0238">DNA-binding</keyword>
<dbReference type="EMBL" id="MT774400">
    <property type="protein sequence ID" value="QOR57127.1"/>
    <property type="molecule type" value="Genomic_DNA"/>
</dbReference>
<dbReference type="Proteomes" id="UP000593850">
    <property type="component" value="Segment"/>
</dbReference>
<dbReference type="Gene3D" id="1.10.1740.10">
    <property type="match status" value="1"/>
</dbReference>
<evidence type="ECO:0000256" key="4">
    <source>
        <dbReference type="ARBA" id="ARBA00023125"/>
    </source>
</evidence>
<dbReference type="CDD" id="cd06171">
    <property type="entry name" value="Sigma70_r4"/>
    <property type="match status" value="1"/>
</dbReference>
<evidence type="ECO:0000259" key="6">
    <source>
        <dbReference type="Pfam" id="PF04542"/>
    </source>
</evidence>
<evidence type="ECO:0000259" key="7">
    <source>
        <dbReference type="Pfam" id="PF08281"/>
    </source>
</evidence>
<dbReference type="NCBIfam" id="TIGR02937">
    <property type="entry name" value="sigma70-ECF"/>
    <property type="match status" value="1"/>
</dbReference>
<dbReference type="InterPro" id="IPR014284">
    <property type="entry name" value="RNA_pol_sigma-70_dom"/>
</dbReference>
<dbReference type="Pfam" id="PF04542">
    <property type="entry name" value="Sigma70_r2"/>
    <property type="match status" value="1"/>
</dbReference>
<dbReference type="InterPro" id="IPR036388">
    <property type="entry name" value="WH-like_DNA-bd_sf"/>
</dbReference>
<comment type="similarity">
    <text evidence="1">Belongs to the sigma-70 factor family. ECF subfamily.</text>
</comment>
<sequence>MTDEERQQLFDLIKQAKEGKQIAFTKLYEKYNRIIYNTIYRIVNNKDATDDLLSVTFIKAFSKLESYVNNISFEMWLKTIAINSSIDYIRRTKKENANYWLDDSTSTVQLRSSAEYSPEDNYIFNETDERLSDAFSRLRYKYRHILELRTVQNLSYKQISEELGLTESQVKSQLNKAREKLKQLLN</sequence>
<dbReference type="InterPro" id="IPR039425">
    <property type="entry name" value="RNA_pol_sigma-70-like"/>
</dbReference>
<dbReference type="Pfam" id="PF08281">
    <property type="entry name" value="Sigma70_r4_2"/>
    <property type="match status" value="1"/>
</dbReference>
<dbReference type="GO" id="GO:0003677">
    <property type="term" value="F:DNA binding"/>
    <property type="evidence" value="ECO:0007669"/>
    <property type="project" value="UniProtKB-KW"/>
</dbReference>
<dbReference type="SUPFAM" id="SSF88946">
    <property type="entry name" value="Sigma2 domain of RNA polymerase sigma factors"/>
    <property type="match status" value="1"/>
</dbReference>
<proteinExistence type="inferred from homology"/>
<dbReference type="GO" id="GO:0016987">
    <property type="term" value="F:sigma factor activity"/>
    <property type="evidence" value="ECO:0007669"/>
    <property type="project" value="UniProtKB-KW"/>
</dbReference>
<dbReference type="GeneID" id="65131057"/>
<evidence type="ECO:0000313" key="9">
    <source>
        <dbReference type="Proteomes" id="UP000593850"/>
    </source>
</evidence>
<keyword evidence="9" id="KW-1185">Reference proteome</keyword>
<organism evidence="8 9">
    <name type="scientific">uncultured phage cr4_1</name>
    <dbReference type="NCBI Taxonomy" id="2772084"/>
    <lineage>
        <taxon>Viruses</taxon>
        <taxon>Duplodnaviria</taxon>
        <taxon>Heunggongvirae</taxon>
        <taxon>Uroviricota</taxon>
        <taxon>Caudoviricetes</taxon>
        <taxon>Crassvirales</taxon>
        <taxon>Suoliviridae</taxon>
        <taxon>Loutivirinae</taxon>
        <taxon>Buorbuivirus</taxon>
        <taxon>Buorbuivirus hominis</taxon>
    </lineage>
</organism>
<accession>A0A7M1RRQ0</accession>
<protein>
    <submittedName>
        <fullName evidence="8">RNA polymerase sigma-W factor</fullName>
    </submittedName>
</protein>
<dbReference type="InterPro" id="IPR013324">
    <property type="entry name" value="RNA_pol_sigma_r3/r4-like"/>
</dbReference>
<evidence type="ECO:0000256" key="5">
    <source>
        <dbReference type="ARBA" id="ARBA00023163"/>
    </source>
</evidence>
<dbReference type="InterPro" id="IPR013249">
    <property type="entry name" value="RNA_pol_sigma70_r4_t2"/>
</dbReference>
<evidence type="ECO:0000313" key="8">
    <source>
        <dbReference type="EMBL" id="QOR57127.1"/>
    </source>
</evidence>
<dbReference type="Gene3D" id="1.10.10.10">
    <property type="entry name" value="Winged helix-like DNA-binding domain superfamily/Winged helix DNA-binding domain"/>
    <property type="match status" value="1"/>
</dbReference>
<dbReference type="PANTHER" id="PTHR43133">
    <property type="entry name" value="RNA POLYMERASE ECF-TYPE SIGMA FACTO"/>
    <property type="match status" value="1"/>
</dbReference>